<evidence type="ECO:0000313" key="1">
    <source>
        <dbReference type="EMBL" id="NDO67395.1"/>
    </source>
</evidence>
<reference evidence="1 2" key="1">
    <citation type="submission" date="2019-07" db="EMBL/GenBank/DDBJ databases">
        <title>Draft genome sequences of 15 bacterial species constituting the stable defined intestinal microbiota of the GM15 gnotobiotic mouse model.</title>
        <authorList>
            <person name="Elie C."/>
            <person name="Mathieu A."/>
            <person name="Saliou A."/>
            <person name="Darnaud M."/>
            <person name="Leulier F."/>
            <person name="Tamellini A."/>
        </authorList>
    </citation>
    <scope>NUCLEOTIDE SEQUENCE [LARGE SCALE GENOMIC DNA]</scope>
    <source>
        <strain evidence="2">ASF 502</strain>
    </source>
</reference>
<dbReference type="RefSeq" id="WP_162205277.1">
    <property type="nucleotide sequence ID" value="NZ_VIRB01000021.1"/>
</dbReference>
<dbReference type="EMBL" id="VIRB01000021">
    <property type="protein sequence ID" value="NDO67395.1"/>
    <property type="molecule type" value="Genomic_DNA"/>
</dbReference>
<dbReference type="Proteomes" id="UP000474104">
    <property type="component" value="Unassembled WGS sequence"/>
</dbReference>
<accession>A0A9X5C3U2</accession>
<dbReference type="AlphaFoldDB" id="A0A9X5C3U2"/>
<comment type="caution">
    <text evidence="1">The sequence shown here is derived from an EMBL/GenBank/DDBJ whole genome shotgun (WGS) entry which is preliminary data.</text>
</comment>
<name>A0A9X5C3U2_9FIRM</name>
<evidence type="ECO:0000313" key="2">
    <source>
        <dbReference type="Proteomes" id="UP000474104"/>
    </source>
</evidence>
<proteinExistence type="predicted"/>
<sequence>MENKEKIVLKDCTQIEIENGAIENRIQTVIQNFSELEELYEKFTEENLENYIIQNASGLTCATIENKRLDDIRVKKVDTFYLVTFNLVDVDMLEKRVAMLEESQKELKESQDIQDGAIDDLGIMVSDLASVNDVDGGEN</sequence>
<gene>
    <name evidence="1" type="ORF">FMM80_01050</name>
</gene>
<protein>
    <submittedName>
        <fullName evidence="1">Uncharacterized protein</fullName>
    </submittedName>
</protein>
<organism evidence="1 2">
    <name type="scientific">Schaedlerella arabinosiphila</name>
    <dbReference type="NCBI Taxonomy" id="2044587"/>
    <lineage>
        <taxon>Bacteria</taxon>
        <taxon>Bacillati</taxon>
        <taxon>Bacillota</taxon>
        <taxon>Clostridia</taxon>
        <taxon>Lachnospirales</taxon>
        <taxon>Lachnospiraceae</taxon>
        <taxon>Schaedlerella</taxon>
    </lineage>
</organism>